<dbReference type="EMBL" id="FPHH01000044">
    <property type="protein sequence ID" value="SFV56932.1"/>
    <property type="molecule type" value="Genomic_DNA"/>
</dbReference>
<accession>A0A1W1BU03</accession>
<keyword evidence="1" id="KW-0812">Transmembrane</keyword>
<keyword evidence="1" id="KW-0472">Membrane</keyword>
<evidence type="ECO:0000313" key="2">
    <source>
        <dbReference type="EMBL" id="SFV56932.1"/>
    </source>
</evidence>
<keyword evidence="1" id="KW-1133">Transmembrane helix</keyword>
<dbReference type="GO" id="GO:0016020">
    <property type="term" value="C:membrane"/>
    <property type="evidence" value="ECO:0007669"/>
    <property type="project" value="InterPro"/>
</dbReference>
<sequence>MFYFLLYLFLEVLVSVSISSEIGGLATFFEILLSAFIGISILVNFRTTLMENMRAVSLSAIDLEEFQRLNIFTLIGAILLILPGFLTDIIGALLQFSVFTRMMVNHYGVKFNKNCKSSYNEKIKKQKDSDVIDVEIISDGSTIK</sequence>
<feature type="transmembrane region" description="Helical" evidence="1">
    <location>
        <begin position="69"/>
        <end position="94"/>
    </location>
</feature>
<protein>
    <recommendedName>
        <fullName evidence="3">FxsA protein</fullName>
    </recommendedName>
</protein>
<dbReference type="NCBIfam" id="NF008528">
    <property type="entry name" value="PRK11463.1-2"/>
    <property type="match status" value="1"/>
</dbReference>
<dbReference type="Pfam" id="PF04186">
    <property type="entry name" value="FxsA"/>
    <property type="match status" value="1"/>
</dbReference>
<dbReference type="InterPro" id="IPR007313">
    <property type="entry name" value="FxsA"/>
</dbReference>
<reference evidence="2" key="1">
    <citation type="submission" date="2016-10" db="EMBL/GenBank/DDBJ databases">
        <authorList>
            <person name="de Groot N.N."/>
        </authorList>
    </citation>
    <scope>NUCLEOTIDE SEQUENCE</scope>
</reference>
<organism evidence="2">
    <name type="scientific">hydrothermal vent metagenome</name>
    <dbReference type="NCBI Taxonomy" id="652676"/>
    <lineage>
        <taxon>unclassified sequences</taxon>
        <taxon>metagenomes</taxon>
        <taxon>ecological metagenomes</taxon>
    </lineage>
</organism>
<evidence type="ECO:0008006" key="3">
    <source>
        <dbReference type="Google" id="ProtNLM"/>
    </source>
</evidence>
<dbReference type="AlphaFoldDB" id="A0A1W1BU03"/>
<feature type="transmembrane region" description="Helical" evidence="1">
    <location>
        <begin position="29"/>
        <end position="49"/>
    </location>
</feature>
<proteinExistence type="predicted"/>
<evidence type="ECO:0000256" key="1">
    <source>
        <dbReference type="SAM" id="Phobius"/>
    </source>
</evidence>
<name>A0A1W1BU03_9ZZZZ</name>
<gene>
    <name evidence="2" type="ORF">MNB_SM-5-794</name>
</gene>